<organism evidence="3">
    <name type="scientific">Nippostrongylus brasiliensis</name>
    <name type="common">Rat hookworm</name>
    <dbReference type="NCBI Taxonomy" id="27835"/>
    <lineage>
        <taxon>Eukaryota</taxon>
        <taxon>Metazoa</taxon>
        <taxon>Ecdysozoa</taxon>
        <taxon>Nematoda</taxon>
        <taxon>Chromadorea</taxon>
        <taxon>Rhabditida</taxon>
        <taxon>Rhabditina</taxon>
        <taxon>Rhabditomorpha</taxon>
        <taxon>Strongyloidea</taxon>
        <taxon>Heligmosomidae</taxon>
        <taxon>Nippostrongylus</taxon>
    </lineage>
</organism>
<reference evidence="1 2" key="2">
    <citation type="submission" date="2018-11" db="EMBL/GenBank/DDBJ databases">
        <authorList>
            <consortium name="Pathogen Informatics"/>
        </authorList>
    </citation>
    <scope>NUCLEOTIDE SEQUENCE [LARGE SCALE GENOMIC DNA]</scope>
</reference>
<dbReference type="STRING" id="27835.A0A0N4Y8Q8"/>
<dbReference type="PANTHER" id="PTHR13793:SF158">
    <property type="entry name" value="PHD-TYPE DOMAIN-CONTAINING PROTEIN"/>
    <property type="match status" value="1"/>
</dbReference>
<dbReference type="WBParaSite" id="NBR_0001262701-mRNA-1">
    <property type="protein sequence ID" value="NBR_0001262701-mRNA-1"/>
    <property type="gene ID" value="NBR_0001262701"/>
</dbReference>
<dbReference type="PANTHER" id="PTHR13793">
    <property type="entry name" value="PHD FINGER PROTEINS"/>
    <property type="match status" value="1"/>
</dbReference>
<dbReference type="GO" id="GO:0006357">
    <property type="term" value="P:regulation of transcription by RNA polymerase II"/>
    <property type="evidence" value="ECO:0007669"/>
    <property type="project" value="TreeGrafter"/>
</dbReference>
<name>A0A0N4Y8Q8_NIPBR</name>
<accession>A0A0N4Y8Q8</accession>
<proteinExistence type="predicted"/>
<gene>
    <name evidence="1" type="ORF">NBR_LOCUS12628</name>
</gene>
<evidence type="ECO:0000313" key="1">
    <source>
        <dbReference type="EMBL" id="VDL76217.1"/>
    </source>
</evidence>
<dbReference type="EMBL" id="UYSL01020811">
    <property type="protein sequence ID" value="VDL76217.1"/>
    <property type="molecule type" value="Genomic_DNA"/>
</dbReference>
<evidence type="ECO:0000313" key="3">
    <source>
        <dbReference type="WBParaSite" id="NBR_0001262701-mRNA-1"/>
    </source>
</evidence>
<reference evidence="3" key="1">
    <citation type="submission" date="2017-02" db="UniProtKB">
        <authorList>
            <consortium name="WormBaseParasite"/>
        </authorList>
    </citation>
    <scope>IDENTIFICATION</scope>
</reference>
<keyword evidence="2" id="KW-1185">Reference proteome</keyword>
<evidence type="ECO:0000313" key="2">
    <source>
        <dbReference type="Proteomes" id="UP000271162"/>
    </source>
</evidence>
<dbReference type="InterPro" id="IPR050701">
    <property type="entry name" value="Histone_Mod_Regulator"/>
</dbReference>
<protein>
    <submittedName>
        <fullName evidence="3">PHD finger protein 14 (inferred by orthology to a human protein)</fullName>
    </submittedName>
</protein>
<dbReference type="Pfam" id="PF13832">
    <property type="entry name" value="zf-HC5HC2H_2"/>
    <property type="match status" value="1"/>
</dbReference>
<sequence length="254" mass="29305">MGDDSESSQSTSSTEPWFCEPCVYGFKEPPHCELCPSRYGAMKRSDVGGRWVHLLCALYTRGITFGDIDHLTAVSWQEMDHRNFGRKLAAVSRQDVSWACASTTITSLVLKGRLGLLVDHTEDIGNTALYRQGEHQTVEPRYINCRQHSNPDEVREKKLAATRFLIQEEKRMLKIGKNILSEREERKRQRARARYDKQFQSLVGVTICLPEAFHDKPEKKARRARHLTTSPEFFEWFQEKAEISGVEPEQFKKV</sequence>
<dbReference type="AlphaFoldDB" id="A0A0N4Y8Q8"/>
<dbReference type="Proteomes" id="UP000271162">
    <property type="component" value="Unassembled WGS sequence"/>
</dbReference>